<keyword evidence="1" id="KW-1133">Transmembrane helix</keyword>
<reference evidence="2 3" key="1">
    <citation type="submission" date="2015-01" db="EMBL/GenBank/DDBJ databases">
        <title>Evolution of Trichinella species and genotypes.</title>
        <authorList>
            <person name="Korhonen P.K."/>
            <person name="Edoardo P."/>
            <person name="Giuseppe L.R."/>
            <person name="Gasser R.B."/>
        </authorList>
    </citation>
    <scope>NUCLEOTIDE SEQUENCE [LARGE SCALE GENOMIC DNA]</scope>
    <source>
        <strain evidence="2">ISS37</strain>
    </source>
</reference>
<dbReference type="Proteomes" id="UP000054630">
    <property type="component" value="Unassembled WGS sequence"/>
</dbReference>
<proteinExistence type="predicted"/>
<protein>
    <submittedName>
        <fullName evidence="2">Uncharacterized protein</fullName>
    </submittedName>
</protein>
<name>A0A0V0RA59_9BILA</name>
<organism evidence="2 3">
    <name type="scientific">Trichinella nelsoni</name>
    <dbReference type="NCBI Taxonomy" id="6336"/>
    <lineage>
        <taxon>Eukaryota</taxon>
        <taxon>Metazoa</taxon>
        <taxon>Ecdysozoa</taxon>
        <taxon>Nematoda</taxon>
        <taxon>Enoplea</taxon>
        <taxon>Dorylaimia</taxon>
        <taxon>Trichinellida</taxon>
        <taxon>Trichinellidae</taxon>
        <taxon>Trichinella</taxon>
    </lineage>
</organism>
<accession>A0A0V0RA59</accession>
<evidence type="ECO:0000313" key="2">
    <source>
        <dbReference type="EMBL" id="KRX11347.1"/>
    </source>
</evidence>
<evidence type="ECO:0000313" key="3">
    <source>
        <dbReference type="Proteomes" id="UP000054630"/>
    </source>
</evidence>
<evidence type="ECO:0000256" key="1">
    <source>
        <dbReference type="SAM" id="Phobius"/>
    </source>
</evidence>
<dbReference type="EMBL" id="JYDL01002463">
    <property type="protein sequence ID" value="KRX11347.1"/>
    <property type="molecule type" value="Genomic_DNA"/>
</dbReference>
<comment type="caution">
    <text evidence="2">The sequence shown here is derived from an EMBL/GenBank/DDBJ whole genome shotgun (WGS) entry which is preliminary data.</text>
</comment>
<dbReference type="AlphaFoldDB" id="A0A0V0RA59"/>
<gene>
    <name evidence="2" type="ORF">T07_3667</name>
</gene>
<keyword evidence="1" id="KW-0812">Transmembrane</keyword>
<keyword evidence="1" id="KW-0472">Membrane</keyword>
<keyword evidence="3" id="KW-1185">Reference proteome</keyword>
<sequence>MDPKKTQMNWWPRQKKRIGAQLMCMLAVLNMLFSIYFMQDSGTRALFLEKL</sequence>
<feature type="transmembrane region" description="Helical" evidence="1">
    <location>
        <begin position="20"/>
        <end position="38"/>
    </location>
</feature>